<gene>
    <name evidence="12" type="ORF">SAMN05444412_11726</name>
</gene>
<keyword evidence="13" id="KW-1185">Reference proteome</keyword>
<keyword evidence="3" id="KW-0813">Transport</keyword>
<evidence type="ECO:0000313" key="13">
    <source>
        <dbReference type="Proteomes" id="UP000199663"/>
    </source>
</evidence>
<evidence type="ECO:0000256" key="3">
    <source>
        <dbReference type="ARBA" id="ARBA00022448"/>
    </source>
</evidence>
<dbReference type="Pfam" id="PF03544">
    <property type="entry name" value="TonB_C"/>
    <property type="match status" value="1"/>
</dbReference>
<dbReference type="RefSeq" id="WP_019599933.1">
    <property type="nucleotide sequence ID" value="NZ_FNQC01000017.1"/>
</dbReference>
<keyword evidence="6 10" id="KW-0812">Transmembrane</keyword>
<dbReference type="NCBIfam" id="TIGR01352">
    <property type="entry name" value="tonB_Cterm"/>
    <property type="match status" value="1"/>
</dbReference>
<evidence type="ECO:0000256" key="2">
    <source>
        <dbReference type="ARBA" id="ARBA00006555"/>
    </source>
</evidence>
<organism evidence="12 13">
    <name type="scientific">Rhodonellum ikkaensis</name>
    <dbReference type="NCBI Taxonomy" id="336829"/>
    <lineage>
        <taxon>Bacteria</taxon>
        <taxon>Pseudomonadati</taxon>
        <taxon>Bacteroidota</taxon>
        <taxon>Cytophagia</taxon>
        <taxon>Cytophagales</taxon>
        <taxon>Cytophagaceae</taxon>
        <taxon>Rhodonellum</taxon>
    </lineage>
</organism>
<dbReference type="InterPro" id="IPR051045">
    <property type="entry name" value="TonB-dependent_transducer"/>
</dbReference>
<keyword evidence="7" id="KW-0653">Protein transport</keyword>
<dbReference type="Pfam" id="PF05569">
    <property type="entry name" value="Peptidase_M56"/>
    <property type="match status" value="1"/>
</dbReference>
<dbReference type="Gene3D" id="3.30.1150.10">
    <property type="match status" value="1"/>
</dbReference>
<dbReference type="PRINTS" id="PR01374">
    <property type="entry name" value="TONBPROTEIN"/>
</dbReference>
<evidence type="ECO:0000256" key="5">
    <source>
        <dbReference type="ARBA" id="ARBA00022519"/>
    </source>
</evidence>
<evidence type="ECO:0000256" key="1">
    <source>
        <dbReference type="ARBA" id="ARBA00004383"/>
    </source>
</evidence>
<dbReference type="PANTHER" id="PTHR33446">
    <property type="entry name" value="PROTEIN TONB-RELATED"/>
    <property type="match status" value="1"/>
</dbReference>
<name>A0A1H3TFX9_9BACT</name>
<dbReference type="PROSITE" id="PS52015">
    <property type="entry name" value="TONB_CTD"/>
    <property type="match status" value="1"/>
</dbReference>
<dbReference type="Proteomes" id="UP000199663">
    <property type="component" value="Unassembled WGS sequence"/>
</dbReference>
<keyword evidence="4" id="KW-1003">Cell membrane</keyword>
<feature type="domain" description="TonB C-terminal" evidence="11">
    <location>
        <begin position="326"/>
        <end position="416"/>
    </location>
</feature>
<dbReference type="InterPro" id="IPR006260">
    <property type="entry name" value="TonB/TolA_C"/>
</dbReference>
<reference evidence="12 13" key="1">
    <citation type="submission" date="2016-10" db="EMBL/GenBank/DDBJ databases">
        <authorList>
            <person name="Varghese N."/>
            <person name="Submissions S."/>
        </authorList>
    </citation>
    <scope>NUCLEOTIDE SEQUENCE [LARGE SCALE GENOMIC DNA]</scope>
    <source>
        <strain evidence="12 13">DSM 17997</strain>
    </source>
</reference>
<protein>
    <submittedName>
        <fullName evidence="12">TonB family C-terminal domain-containing protein</fullName>
    </submittedName>
</protein>
<evidence type="ECO:0000256" key="9">
    <source>
        <dbReference type="ARBA" id="ARBA00023136"/>
    </source>
</evidence>
<keyword evidence="8 10" id="KW-1133">Transmembrane helix</keyword>
<evidence type="ECO:0000256" key="6">
    <source>
        <dbReference type="ARBA" id="ARBA00022692"/>
    </source>
</evidence>
<sequence>MNPVLNYLWEGSICLVVLYGFYHIFLTKHTFFGWNRAYLLASLGLALIIPLLSFEGGFSMESNLLSTNPIYFLPEFEFSTNAESQTSPLLSLPQILMGIYGVGFLTVFVRFSIGLFQIFRRIQASEKHYQDGYTIVINPSFQPSSFFHYVFLPQYNPGDHDHQLILAHEFLHGSHYHTLDLMFFQLMKMVFWFHPVLKFVESSLCEVHEYQVDDEVTKSHAKDEYAYLLLKLVIAERGKQLMNNFNQFQTKKRILMMKKNKSNLLQKTRFMFAIPLMALLVIAFSCEESKEEALPLMIDIPIDETVLESVGGEIFDVVEVPPNPPGGMEGWSKYLGENLKYPTEARNMGIEGTVYVVFVINSDGSITNPEILRGIGGGCDEEALRVVKNSPNWDAGTQRARKVNVRMRLPIRFKLS</sequence>
<dbReference type="InterPro" id="IPR008756">
    <property type="entry name" value="Peptidase_M56"/>
</dbReference>
<dbReference type="PANTHER" id="PTHR33446:SF2">
    <property type="entry name" value="PROTEIN TONB"/>
    <property type="match status" value="1"/>
</dbReference>
<keyword evidence="5" id="KW-0997">Cell inner membrane</keyword>
<dbReference type="EMBL" id="FNQC01000017">
    <property type="protein sequence ID" value="SDZ48798.1"/>
    <property type="molecule type" value="Genomic_DNA"/>
</dbReference>
<accession>A0A1H3TFX9</accession>
<comment type="subcellular location">
    <subcellularLocation>
        <location evidence="1">Cell inner membrane</location>
        <topology evidence="1">Single-pass membrane protein</topology>
        <orientation evidence="1">Periplasmic side</orientation>
    </subcellularLocation>
</comment>
<evidence type="ECO:0000256" key="7">
    <source>
        <dbReference type="ARBA" id="ARBA00022927"/>
    </source>
</evidence>
<evidence type="ECO:0000259" key="11">
    <source>
        <dbReference type="PROSITE" id="PS52015"/>
    </source>
</evidence>
<dbReference type="InterPro" id="IPR037682">
    <property type="entry name" value="TonB_C"/>
</dbReference>
<comment type="similarity">
    <text evidence="2">Belongs to the TonB family.</text>
</comment>
<evidence type="ECO:0000256" key="8">
    <source>
        <dbReference type="ARBA" id="ARBA00022989"/>
    </source>
</evidence>
<comment type="caution">
    <text evidence="12">The sequence shown here is derived from an EMBL/GenBank/DDBJ whole genome shotgun (WGS) entry which is preliminary data.</text>
</comment>
<feature type="transmembrane region" description="Helical" evidence="10">
    <location>
        <begin position="95"/>
        <end position="119"/>
    </location>
</feature>
<evidence type="ECO:0000313" key="12">
    <source>
        <dbReference type="EMBL" id="SDZ48798.1"/>
    </source>
</evidence>
<evidence type="ECO:0000256" key="10">
    <source>
        <dbReference type="SAM" id="Phobius"/>
    </source>
</evidence>
<dbReference type="InterPro" id="IPR003538">
    <property type="entry name" value="TonB"/>
</dbReference>
<dbReference type="SUPFAM" id="SSF74653">
    <property type="entry name" value="TolA/TonB C-terminal domain"/>
    <property type="match status" value="1"/>
</dbReference>
<feature type="transmembrane region" description="Helical" evidence="10">
    <location>
        <begin position="37"/>
        <end position="54"/>
    </location>
</feature>
<proteinExistence type="inferred from homology"/>
<keyword evidence="9 10" id="KW-0472">Membrane</keyword>
<evidence type="ECO:0000256" key="4">
    <source>
        <dbReference type="ARBA" id="ARBA00022475"/>
    </source>
</evidence>
<feature type="transmembrane region" description="Helical" evidence="10">
    <location>
        <begin position="6"/>
        <end position="25"/>
    </location>
</feature>